<evidence type="ECO:0000256" key="6">
    <source>
        <dbReference type="RuleBase" id="RU004466"/>
    </source>
</evidence>
<dbReference type="InterPro" id="IPR008949">
    <property type="entry name" value="Isoprenoid_synthase_dom_sf"/>
</dbReference>
<evidence type="ECO:0000313" key="8">
    <source>
        <dbReference type="Proteomes" id="UP000533598"/>
    </source>
</evidence>
<dbReference type="CDD" id="cd00685">
    <property type="entry name" value="Trans_IPPS_HT"/>
    <property type="match status" value="1"/>
</dbReference>
<keyword evidence="8" id="KW-1185">Reference proteome</keyword>
<protein>
    <submittedName>
        <fullName evidence="7">Geranylgeranyl diphosphate synthase type I</fullName>
        <ecNumber evidence="7">2.5.1.1</ecNumber>
        <ecNumber evidence="7">2.5.1.10</ecNumber>
        <ecNumber evidence="7">2.5.1.29</ecNumber>
    </submittedName>
</protein>
<dbReference type="InterPro" id="IPR033749">
    <property type="entry name" value="Polyprenyl_synt_CS"/>
</dbReference>
<keyword evidence="4" id="KW-0479">Metal-binding</keyword>
<evidence type="ECO:0000256" key="2">
    <source>
        <dbReference type="ARBA" id="ARBA00006706"/>
    </source>
</evidence>
<evidence type="ECO:0000256" key="4">
    <source>
        <dbReference type="ARBA" id="ARBA00022723"/>
    </source>
</evidence>
<organism evidence="7 8">
    <name type="scientific">Crossiella cryophila</name>
    <dbReference type="NCBI Taxonomy" id="43355"/>
    <lineage>
        <taxon>Bacteria</taxon>
        <taxon>Bacillati</taxon>
        <taxon>Actinomycetota</taxon>
        <taxon>Actinomycetes</taxon>
        <taxon>Pseudonocardiales</taxon>
        <taxon>Pseudonocardiaceae</taxon>
        <taxon>Crossiella</taxon>
    </lineage>
</organism>
<dbReference type="PROSITE" id="PS00723">
    <property type="entry name" value="POLYPRENYL_SYNTHASE_1"/>
    <property type="match status" value="1"/>
</dbReference>
<dbReference type="PANTHER" id="PTHR12001:SF85">
    <property type="entry name" value="SHORT CHAIN ISOPRENYL DIPHOSPHATE SYNTHASE"/>
    <property type="match status" value="1"/>
</dbReference>
<dbReference type="Proteomes" id="UP000533598">
    <property type="component" value="Unassembled WGS sequence"/>
</dbReference>
<dbReference type="SFLD" id="SFLDG01017">
    <property type="entry name" value="Polyprenyl_Transferase_Like"/>
    <property type="match status" value="1"/>
</dbReference>
<accession>A0A7W7CFU2</accession>
<sequence length="368" mass="39257">MPVQQVVFAEELAEAGLESAIEEFLRARGEGDVRAGVDPAVVRALTELALAGGKRIRPAFAWWGWRAAGGDPAGERADSVVRALVALELLQCSALVHDDVMDRSSTRRGQPAAQVVFAGRHRSAGWSGCAERFGDGVAILIGDLALAWADDALVSSGVSHDMLRRAWRPWQAMRSEMVAGQYLDLRAHAKGEDSVPALLRVARLKTASYTIERPLQLGAELAGAAEPMVSRLRAFGRSLGVAFQLRDDLLGVFGDPAVTGKPVGDDLREGKRTPLLVLGLHLAERTGRPAVTELLTGILRDSGENPVEESTVDRVRQALTEVGAVDAVERMIEEHTAAALAALASADLRAGPAGQLGTLARVLTERDH</sequence>
<evidence type="ECO:0000256" key="5">
    <source>
        <dbReference type="ARBA" id="ARBA00022842"/>
    </source>
</evidence>
<dbReference type="SFLD" id="SFLDS00005">
    <property type="entry name" value="Isoprenoid_Synthase_Type_I"/>
    <property type="match status" value="1"/>
</dbReference>
<dbReference type="GO" id="GO:0004337">
    <property type="term" value="F:(2E,6E)-farnesyl diphosphate synthase activity"/>
    <property type="evidence" value="ECO:0007669"/>
    <property type="project" value="UniProtKB-EC"/>
</dbReference>
<reference evidence="7 8" key="1">
    <citation type="submission" date="2020-08" db="EMBL/GenBank/DDBJ databases">
        <title>Sequencing the genomes of 1000 actinobacteria strains.</title>
        <authorList>
            <person name="Klenk H.-P."/>
        </authorList>
    </citation>
    <scope>NUCLEOTIDE SEQUENCE [LARGE SCALE GENOMIC DNA]</scope>
    <source>
        <strain evidence="7 8">DSM 44230</strain>
    </source>
</reference>
<dbReference type="PANTHER" id="PTHR12001">
    <property type="entry name" value="GERANYLGERANYL PYROPHOSPHATE SYNTHASE"/>
    <property type="match status" value="1"/>
</dbReference>
<comment type="cofactor">
    <cofactor evidence="1">
        <name>Mg(2+)</name>
        <dbReference type="ChEBI" id="CHEBI:18420"/>
    </cofactor>
</comment>
<proteinExistence type="inferred from homology"/>
<gene>
    <name evidence="7" type="ORF">HNR67_005169</name>
</gene>
<dbReference type="EC" id="2.5.1.29" evidence="7"/>
<dbReference type="GO" id="GO:0008299">
    <property type="term" value="P:isoprenoid biosynthetic process"/>
    <property type="evidence" value="ECO:0007669"/>
    <property type="project" value="InterPro"/>
</dbReference>
<dbReference type="RefSeq" id="WP_246492596.1">
    <property type="nucleotide sequence ID" value="NZ_BAAAUI010000046.1"/>
</dbReference>
<dbReference type="GO" id="GO:0004161">
    <property type="term" value="F:dimethylallyltranstransferase activity"/>
    <property type="evidence" value="ECO:0007669"/>
    <property type="project" value="UniProtKB-EC"/>
</dbReference>
<name>A0A7W7CFU2_9PSEU</name>
<keyword evidence="5" id="KW-0460">Magnesium</keyword>
<dbReference type="AlphaFoldDB" id="A0A7W7CFU2"/>
<dbReference type="Pfam" id="PF00348">
    <property type="entry name" value="polyprenyl_synt"/>
    <property type="match status" value="1"/>
</dbReference>
<evidence type="ECO:0000313" key="7">
    <source>
        <dbReference type="EMBL" id="MBB4679051.1"/>
    </source>
</evidence>
<dbReference type="SUPFAM" id="SSF48576">
    <property type="entry name" value="Terpenoid synthases"/>
    <property type="match status" value="1"/>
</dbReference>
<comment type="similarity">
    <text evidence="2 6">Belongs to the FPP/GGPP synthase family.</text>
</comment>
<evidence type="ECO:0000256" key="1">
    <source>
        <dbReference type="ARBA" id="ARBA00001946"/>
    </source>
</evidence>
<dbReference type="GO" id="GO:0046872">
    <property type="term" value="F:metal ion binding"/>
    <property type="evidence" value="ECO:0007669"/>
    <property type="project" value="UniProtKB-KW"/>
</dbReference>
<dbReference type="EC" id="2.5.1.1" evidence="7"/>
<dbReference type="Gene3D" id="1.10.600.10">
    <property type="entry name" value="Farnesyl Diphosphate Synthase"/>
    <property type="match status" value="1"/>
</dbReference>
<dbReference type="GO" id="GO:0004311">
    <property type="term" value="F:geranylgeranyl diphosphate synthase activity"/>
    <property type="evidence" value="ECO:0007669"/>
    <property type="project" value="UniProtKB-EC"/>
</dbReference>
<keyword evidence="3 6" id="KW-0808">Transferase</keyword>
<evidence type="ECO:0000256" key="3">
    <source>
        <dbReference type="ARBA" id="ARBA00022679"/>
    </source>
</evidence>
<dbReference type="InterPro" id="IPR000092">
    <property type="entry name" value="Polyprenyl_synt"/>
</dbReference>
<comment type="caution">
    <text evidence="7">The sequence shown here is derived from an EMBL/GenBank/DDBJ whole genome shotgun (WGS) entry which is preliminary data.</text>
</comment>
<dbReference type="EC" id="2.5.1.10" evidence="7"/>
<dbReference type="PROSITE" id="PS00444">
    <property type="entry name" value="POLYPRENYL_SYNTHASE_2"/>
    <property type="match status" value="1"/>
</dbReference>
<dbReference type="EMBL" id="JACHMH010000001">
    <property type="protein sequence ID" value="MBB4679051.1"/>
    <property type="molecule type" value="Genomic_DNA"/>
</dbReference>